<proteinExistence type="predicted"/>
<dbReference type="AlphaFoldDB" id="A0A0H2V587"/>
<dbReference type="EMBL" id="AE014075">
    <property type="protein sequence ID" value="AAN79251.1"/>
    <property type="molecule type" value="Genomic_DNA"/>
</dbReference>
<dbReference type="Proteomes" id="UP000001410">
    <property type="component" value="Chromosome"/>
</dbReference>
<keyword evidence="1" id="KW-1133">Transmembrane helix</keyword>
<gene>
    <name evidence="2" type="ordered locus">c0778</name>
</gene>
<dbReference type="HOGENOM" id="CLU_3117757_0_0_6"/>
<organism evidence="2 3">
    <name type="scientific">Escherichia coli O6:H1 (strain CFT073 / ATCC 700928 / UPEC)</name>
    <dbReference type="NCBI Taxonomy" id="199310"/>
    <lineage>
        <taxon>Bacteria</taxon>
        <taxon>Pseudomonadati</taxon>
        <taxon>Pseudomonadota</taxon>
        <taxon>Gammaproteobacteria</taxon>
        <taxon>Enterobacterales</taxon>
        <taxon>Enterobacteriaceae</taxon>
        <taxon>Escherichia</taxon>
    </lineage>
</organism>
<feature type="transmembrane region" description="Helical" evidence="1">
    <location>
        <begin position="21"/>
        <end position="40"/>
    </location>
</feature>
<keyword evidence="1" id="KW-0812">Transmembrane</keyword>
<dbReference type="KEGG" id="ecc:c0778"/>
<evidence type="ECO:0000313" key="3">
    <source>
        <dbReference type="Proteomes" id="UP000001410"/>
    </source>
</evidence>
<sequence length="50" mass="5609">MTSIASYRAGLGYCICKKQTTDLFISGGVLLFSGVINFSFEKLRTCYYLK</sequence>
<accession>A0A0H2V587</accession>
<evidence type="ECO:0000256" key="1">
    <source>
        <dbReference type="SAM" id="Phobius"/>
    </source>
</evidence>
<keyword evidence="1" id="KW-0472">Membrane</keyword>
<dbReference type="STRING" id="199310.c0778"/>
<evidence type="ECO:0000313" key="2">
    <source>
        <dbReference type="EMBL" id="AAN79251.1"/>
    </source>
</evidence>
<keyword evidence="3" id="KW-1185">Reference proteome</keyword>
<name>A0A0H2V587_ECOL6</name>
<reference evidence="2 3" key="1">
    <citation type="journal article" date="2002" name="Proc. Natl. Acad. Sci. U.S.A.">
        <title>Extensive mosaic structure revealed by the complete genome sequence of uropathogenic Escherichia coli.</title>
        <authorList>
            <person name="Welch R.A."/>
            <person name="Burland V."/>
            <person name="Plunkett G.III."/>
            <person name="Redford P."/>
            <person name="Roesch P."/>
            <person name="Rasko D."/>
            <person name="Buckles E.L."/>
            <person name="Liou S.R."/>
            <person name="Boutin A."/>
            <person name="Hackett J."/>
            <person name="Stroud D."/>
            <person name="Mayhew G.F."/>
            <person name="Rose D.J."/>
            <person name="Zhou S."/>
            <person name="Schwartz D.C."/>
            <person name="Perna N.T."/>
            <person name="Mobley H.L."/>
            <person name="Donnenberg M.S."/>
            <person name="Blattner F.R."/>
        </authorList>
    </citation>
    <scope>NUCLEOTIDE SEQUENCE [LARGE SCALE GENOMIC DNA]</scope>
    <source>
        <strain evidence="3">CFT073 / ATCC 700928 / UPEC</strain>
    </source>
</reference>
<protein>
    <submittedName>
        <fullName evidence="2">Uncharacterized protein</fullName>
    </submittedName>
</protein>